<dbReference type="Gene3D" id="3.40.50.10140">
    <property type="entry name" value="Toll/interleukin-1 receptor homology (TIR) domain"/>
    <property type="match status" value="2"/>
</dbReference>
<proteinExistence type="predicted"/>
<protein>
    <submittedName>
        <fullName evidence="3">Vesicle-associated protein 1-4</fullName>
    </submittedName>
</protein>
<dbReference type="PROSITE" id="PS50104">
    <property type="entry name" value="TIR"/>
    <property type="match status" value="2"/>
</dbReference>
<dbReference type="SMART" id="SM00255">
    <property type="entry name" value="TIR"/>
    <property type="match status" value="2"/>
</dbReference>
<dbReference type="InterPro" id="IPR000157">
    <property type="entry name" value="TIR_dom"/>
</dbReference>
<dbReference type="PANTHER" id="PTHR32009">
    <property type="entry name" value="TMV RESISTANCE PROTEIN N-LIKE"/>
    <property type="match status" value="1"/>
</dbReference>
<dbReference type="EMBL" id="GEVI01008201">
    <property type="protein sequence ID" value="JAU24119.1"/>
    <property type="molecule type" value="Transcribed_RNA"/>
</dbReference>
<dbReference type="SUPFAM" id="SSF52200">
    <property type="entry name" value="Toll/Interleukin receptor TIR domain"/>
    <property type="match status" value="2"/>
</dbReference>
<reference evidence="3" key="1">
    <citation type="submission" date="2016-07" db="EMBL/GenBank/DDBJ databases">
        <title>De novo transcriptome assembly of four accessions of the metal hyperaccumulator plant Noccaea caerulescens.</title>
        <authorList>
            <person name="Blande D."/>
            <person name="Halimaa P."/>
            <person name="Tervahauta A.I."/>
            <person name="Aarts M.G."/>
            <person name="Karenlampi S.O."/>
        </authorList>
    </citation>
    <scope>NUCLEOTIDE SEQUENCE</scope>
</reference>
<dbReference type="PANTHER" id="PTHR32009:SF45">
    <property type="entry name" value="DISEASE RESISTANCE PROTEIN (TIR-NBS-LRR CLASS) FAMILY"/>
    <property type="match status" value="1"/>
</dbReference>
<evidence type="ECO:0000313" key="3">
    <source>
        <dbReference type="EMBL" id="JAU24119.1"/>
    </source>
</evidence>
<keyword evidence="1" id="KW-0520">NAD</keyword>
<sequence length="694" mass="78824">MTNFSPSWKHDQVFISFRGKELRGNLVSFLKEELKRSGINYFMDECETRGSPITKLFERIRESGVALIIFSNKYPESSWCLDELVEINKQMEKKRIVPFPVFYKVKADSVKRQTGVFRSSLLKTEDHVRKNVDRGSYKSILETEARIWGWRQALISVGGIMGFSYKHTSEPAFLGDIVVKLKELLDTISSQRNDFLVIEKPLMHPQEAVTMLKQALNLKQLDLEDLVAKPSNQINGAVSLSTDHLVFLDLISLKNPVLAQRLIEPGQAGKMFLVLLGSLKDCNEGFAFKPLLLPKIPQLFPASNLLVSFQESQYQSYSVPGEVTSVVANRSQTAESTDNLRNFRGDDSLTCFSFLCNIMKRCSMMIRPPLHRVFISFGEEKLDKTLVSSLKKEFISNRISVDVKDEIKESKVAIVVFSIKYPESQQCLDELVQIKKLMDAGEIDPFPIFYTLKAEPVKDLKGYFLNRLLKIEDEVRKKVNRENEKSILDTEARICGWREALLSIASRPGLTYQHSSDPVFVTDVVTKVKELFAVRERPKDSISYISPDLVVENPPMHRLETEAAITRVESFDDDLFYSLTSFFQALNLDNSDLEGFTELPSGLVSLSLNGHANLVFLNMSSTENLVRFQRSDSFEFLRESFALNPSGVSRFEEPSPVLALESNSSSQQWADNRFMVSSQDHQISNNSNLAAKML</sequence>
<evidence type="ECO:0000256" key="1">
    <source>
        <dbReference type="ARBA" id="ARBA00023027"/>
    </source>
</evidence>
<feature type="domain" description="TIR" evidence="2">
    <location>
        <begin position="9"/>
        <end position="185"/>
    </location>
</feature>
<dbReference type="FunFam" id="3.40.50.10140:FF:000007">
    <property type="entry name" value="Disease resistance protein (TIR-NBS-LRR class)"/>
    <property type="match status" value="1"/>
</dbReference>
<name>A0A1J3DY51_NOCCA</name>
<dbReference type="GO" id="GO:0007165">
    <property type="term" value="P:signal transduction"/>
    <property type="evidence" value="ECO:0007669"/>
    <property type="project" value="InterPro"/>
</dbReference>
<dbReference type="Pfam" id="PF01582">
    <property type="entry name" value="TIR"/>
    <property type="match status" value="2"/>
</dbReference>
<organism evidence="3">
    <name type="scientific">Noccaea caerulescens</name>
    <name type="common">Alpine penny-cress</name>
    <name type="synonym">Thlaspi caerulescens</name>
    <dbReference type="NCBI Taxonomy" id="107243"/>
    <lineage>
        <taxon>Eukaryota</taxon>
        <taxon>Viridiplantae</taxon>
        <taxon>Streptophyta</taxon>
        <taxon>Embryophyta</taxon>
        <taxon>Tracheophyta</taxon>
        <taxon>Spermatophyta</taxon>
        <taxon>Magnoliopsida</taxon>
        <taxon>eudicotyledons</taxon>
        <taxon>Gunneridae</taxon>
        <taxon>Pentapetalae</taxon>
        <taxon>rosids</taxon>
        <taxon>malvids</taxon>
        <taxon>Brassicales</taxon>
        <taxon>Brassicaceae</taxon>
        <taxon>Coluteocarpeae</taxon>
        <taxon>Noccaea</taxon>
    </lineage>
</organism>
<dbReference type="InterPro" id="IPR035897">
    <property type="entry name" value="Toll_tir_struct_dom_sf"/>
</dbReference>
<dbReference type="AlphaFoldDB" id="A0A1J3DY51"/>
<gene>
    <name evidence="3" type="ORF">GA_TR18606_c0_g1_i1_g.59735</name>
</gene>
<accession>A0A1J3DY51</accession>
<evidence type="ECO:0000259" key="2">
    <source>
        <dbReference type="PROSITE" id="PS50104"/>
    </source>
</evidence>
<feature type="domain" description="TIR" evidence="2">
    <location>
        <begin position="335"/>
        <end position="479"/>
    </location>
</feature>